<protein>
    <submittedName>
        <fullName evidence="7">PLP-dependent aminotransferase family protein</fullName>
    </submittedName>
</protein>
<dbReference type="CDD" id="cd00609">
    <property type="entry name" value="AAT_like"/>
    <property type="match status" value="1"/>
</dbReference>
<evidence type="ECO:0000256" key="4">
    <source>
        <dbReference type="ARBA" id="ARBA00023125"/>
    </source>
</evidence>
<gene>
    <name evidence="7" type="ORF">H9804_03120</name>
</gene>
<keyword evidence="7" id="KW-0032">Aminotransferase</keyword>
<comment type="caution">
    <text evidence="7">The sequence shown here is derived from an EMBL/GenBank/DDBJ whole genome shotgun (WGS) entry which is preliminary data.</text>
</comment>
<dbReference type="GO" id="GO:0003677">
    <property type="term" value="F:DNA binding"/>
    <property type="evidence" value="ECO:0007669"/>
    <property type="project" value="UniProtKB-KW"/>
</dbReference>
<dbReference type="SMART" id="SM00345">
    <property type="entry name" value="HTH_GNTR"/>
    <property type="match status" value="1"/>
</dbReference>
<dbReference type="InterPro" id="IPR015422">
    <property type="entry name" value="PyrdxlP-dep_Trfase_small"/>
</dbReference>
<dbReference type="SUPFAM" id="SSF46785">
    <property type="entry name" value="Winged helix' DNA-binding domain"/>
    <property type="match status" value="1"/>
</dbReference>
<dbReference type="InterPro" id="IPR036390">
    <property type="entry name" value="WH_DNA-bd_sf"/>
</dbReference>
<keyword evidence="4" id="KW-0238">DNA-binding</keyword>
<dbReference type="GO" id="GO:0003700">
    <property type="term" value="F:DNA-binding transcription factor activity"/>
    <property type="evidence" value="ECO:0007669"/>
    <property type="project" value="InterPro"/>
</dbReference>
<dbReference type="GO" id="GO:0008483">
    <property type="term" value="F:transaminase activity"/>
    <property type="evidence" value="ECO:0007669"/>
    <property type="project" value="UniProtKB-KW"/>
</dbReference>
<dbReference type="Pfam" id="PF00155">
    <property type="entry name" value="Aminotran_1_2"/>
    <property type="match status" value="1"/>
</dbReference>
<dbReference type="PROSITE" id="PS50949">
    <property type="entry name" value="HTH_GNTR"/>
    <property type="match status" value="1"/>
</dbReference>
<dbReference type="Pfam" id="PF00392">
    <property type="entry name" value="GntR"/>
    <property type="match status" value="1"/>
</dbReference>
<evidence type="ECO:0000259" key="6">
    <source>
        <dbReference type="PROSITE" id="PS50949"/>
    </source>
</evidence>
<reference evidence="7" key="1">
    <citation type="journal article" date="2021" name="PeerJ">
        <title>Extensive microbial diversity within the chicken gut microbiome revealed by metagenomics and culture.</title>
        <authorList>
            <person name="Gilroy R."/>
            <person name="Ravi A."/>
            <person name="Getino M."/>
            <person name="Pursley I."/>
            <person name="Horton D.L."/>
            <person name="Alikhan N.F."/>
            <person name="Baker D."/>
            <person name="Gharbi K."/>
            <person name="Hall N."/>
            <person name="Watson M."/>
            <person name="Adriaenssens E.M."/>
            <person name="Foster-Nyarko E."/>
            <person name="Jarju S."/>
            <person name="Secka A."/>
            <person name="Antonio M."/>
            <person name="Oren A."/>
            <person name="Chaudhuri R.R."/>
            <person name="La Ragione R."/>
            <person name="Hildebrand F."/>
            <person name="Pallen M.J."/>
        </authorList>
    </citation>
    <scope>NUCLEOTIDE SEQUENCE</scope>
    <source>
        <strain evidence="7">ChiW4-1371</strain>
    </source>
</reference>
<evidence type="ECO:0000256" key="1">
    <source>
        <dbReference type="ARBA" id="ARBA00005384"/>
    </source>
</evidence>
<keyword evidence="5" id="KW-0804">Transcription</keyword>
<evidence type="ECO:0000256" key="3">
    <source>
        <dbReference type="ARBA" id="ARBA00023015"/>
    </source>
</evidence>
<accession>A0A9D2KCD1</accession>
<dbReference type="InterPro" id="IPR000524">
    <property type="entry name" value="Tscrpt_reg_HTH_GntR"/>
</dbReference>
<evidence type="ECO:0000313" key="7">
    <source>
        <dbReference type="EMBL" id="HIZ88913.1"/>
    </source>
</evidence>
<dbReference type="InterPro" id="IPR015424">
    <property type="entry name" value="PyrdxlP-dep_Trfase"/>
</dbReference>
<comment type="similarity">
    <text evidence="1">In the C-terminal section; belongs to the class-I pyridoxal-phosphate-dependent aminotransferase family.</text>
</comment>
<dbReference type="EMBL" id="DXAQ01000046">
    <property type="protein sequence ID" value="HIZ88913.1"/>
    <property type="molecule type" value="Genomic_DNA"/>
</dbReference>
<evidence type="ECO:0000313" key="8">
    <source>
        <dbReference type="Proteomes" id="UP000824176"/>
    </source>
</evidence>
<dbReference type="AlphaFoldDB" id="A0A9D2KCD1"/>
<dbReference type="Gene3D" id="1.10.10.10">
    <property type="entry name" value="Winged helix-like DNA-binding domain superfamily/Winged helix DNA-binding domain"/>
    <property type="match status" value="1"/>
</dbReference>
<sequence length="477" mass="54703">MYSHWKLEGSGERLYLQIADIIIKDIENGRLKPNTRLPSQRKLCEIFNVSRNTIIMAIEQLIYMSYVEVVPQSGIFVKNIFDNEENHSPNWDKYFSVGMHKYGNIKRINQLSNSSIDDDAINISAAGLGKDFNFLASNISETISKICSKDLSRINHFNKYGYLPLRKVIAERISMQGKDITSDNILIIPSVLHGINLSAIAFLSFASNFIYATPNVINMDSIVHYTGVNMIGIEQDREGINIEKLKKQLSARNTMIYLNSTYHNPTGINMGLERKKAILSTAAKYRIPIMEVDSMRDIWFDKPHDSSLFALDKNDSVIYFGSLLRTLTINLGISWIAAPKNVIEKLSDVKAQHDIYPSMLLQMLVTELMTSGVYDSYLEKVRSIMLHKRELSYSLLRKYLKDDAEWDENNSDFYIWLKFKNINTKKLFEVTNDVLFYPGFFFNQNDTSHISICNAACSDSELEEGLIRLKNNINKLK</sequence>
<dbReference type="PANTHER" id="PTHR46577:SF1">
    <property type="entry name" value="HTH-TYPE TRANSCRIPTIONAL REGULATORY PROTEIN GABR"/>
    <property type="match status" value="1"/>
</dbReference>
<dbReference type="InterPro" id="IPR036388">
    <property type="entry name" value="WH-like_DNA-bd_sf"/>
</dbReference>
<reference evidence="7" key="2">
    <citation type="submission" date="2021-04" db="EMBL/GenBank/DDBJ databases">
        <authorList>
            <person name="Gilroy R."/>
        </authorList>
    </citation>
    <scope>NUCLEOTIDE SEQUENCE</scope>
    <source>
        <strain evidence="7">ChiW4-1371</strain>
    </source>
</reference>
<proteinExistence type="inferred from homology"/>
<dbReference type="Gene3D" id="3.90.1150.10">
    <property type="entry name" value="Aspartate Aminotransferase, domain 1"/>
    <property type="match status" value="1"/>
</dbReference>
<dbReference type="SUPFAM" id="SSF53383">
    <property type="entry name" value="PLP-dependent transferases"/>
    <property type="match status" value="1"/>
</dbReference>
<dbReference type="InterPro" id="IPR015421">
    <property type="entry name" value="PyrdxlP-dep_Trfase_major"/>
</dbReference>
<dbReference type="Gene3D" id="3.40.640.10">
    <property type="entry name" value="Type I PLP-dependent aspartate aminotransferase-like (Major domain)"/>
    <property type="match status" value="1"/>
</dbReference>
<evidence type="ECO:0000256" key="5">
    <source>
        <dbReference type="ARBA" id="ARBA00023163"/>
    </source>
</evidence>
<feature type="domain" description="HTH gntR-type" evidence="6">
    <location>
        <begin position="12"/>
        <end position="80"/>
    </location>
</feature>
<dbReference type="CDD" id="cd07377">
    <property type="entry name" value="WHTH_GntR"/>
    <property type="match status" value="1"/>
</dbReference>
<dbReference type="PANTHER" id="PTHR46577">
    <property type="entry name" value="HTH-TYPE TRANSCRIPTIONAL REGULATORY PROTEIN GABR"/>
    <property type="match status" value="1"/>
</dbReference>
<dbReference type="Proteomes" id="UP000824176">
    <property type="component" value="Unassembled WGS sequence"/>
</dbReference>
<keyword evidence="3" id="KW-0805">Transcription regulation</keyword>
<dbReference type="GO" id="GO:0030170">
    <property type="term" value="F:pyridoxal phosphate binding"/>
    <property type="evidence" value="ECO:0007669"/>
    <property type="project" value="InterPro"/>
</dbReference>
<name>A0A9D2KCD1_9BACT</name>
<organism evidence="7 8">
    <name type="scientific">Candidatus Mucispirillum faecigallinarum</name>
    <dbReference type="NCBI Taxonomy" id="2838699"/>
    <lineage>
        <taxon>Bacteria</taxon>
        <taxon>Pseudomonadati</taxon>
        <taxon>Deferribacterota</taxon>
        <taxon>Deferribacteres</taxon>
        <taxon>Deferribacterales</taxon>
        <taxon>Mucispirillaceae</taxon>
        <taxon>Mucispirillum</taxon>
    </lineage>
</organism>
<evidence type="ECO:0000256" key="2">
    <source>
        <dbReference type="ARBA" id="ARBA00022898"/>
    </source>
</evidence>
<dbReference type="InterPro" id="IPR004839">
    <property type="entry name" value="Aminotransferase_I/II_large"/>
</dbReference>
<keyword evidence="2" id="KW-0663">Pyridoxal phosphate</keyword>
<keyword evidence="7" id="KW-0808">Transferase</keyword>
<dbReference type="InterPro" id="IPR051446">
    <property type="entry name" value="HTH_trans_reg/aminotransferase"/>
</dbReference>